<evidence type="ECO:0000313" key="6">
    <source>
        <dbReference type="Proteomes" id="UP000001811"/>
    </source>
</evidence>
<feature type="compositionally biased region" description="Basic residues" evidence="3">
    <location>
        <begin position="247"/>
        <end position="260"/>
    </location>
</feature>
<sequence>MAEMSQGPDKPQEGQEKSKRKILRLTKKAWVPLEEQPFSDPRKEGETPTIPLVEDSKQENTQQWLDSGFFVSADDNVQRVIGHTASLHDQGMVQMSVKDYMRSLHQFSEAPSLSRGTSFSSCHSAASLPQSIPEWLEFWERDPVEILLDLGFGTDEPDICAQIPARFLDCGSVARGINTHVFLEAQKQRILVENPSLCGHFQQLGSWDHGTSTFSSLLNDVNILQNKVEGESGGESAQGTSVSATKGHQRRMGKLTRRASKQTIRRDCNSEASFKMEDEVFIPSSKPEANGAELPAASVNQRHLSPVAENQSLQARDDWIPDHPWESLLSKQWPHSSPQAKQVPPSCVFEGSVKDRMWKNSIHSNKLKNWSCLVGKGPDSFEMEEVQSFEEDTGNALDRTPGTIGVWVGRANSCQSDSSGFLEEPPEPLPLQMPSLPSSQSPAENPGSKPGGGSHSFGFSQDWQPEADGSDPKSAVSTPAPSQSWSVLEEKGSDSVVGEESQLEAIQEPMGHLTPDLALAQTSHGGAHLREDGRVPPPPACPGYEDIEPLVTSMNDPLGFTMTHTTGEGKDEFLRPSGAGTVHMQNAHSQESLRAPRNDHVEDKLLQLDAKAPEGEDKSRRHPDTSNGLLAGHSPPWRESRVPEQSKVTPGTADRIPMSAESIPHLETPPGDANQAKPRCRALGQRPPGAEGEVEKLPTNADANTSSCRSVTIQMSSSLLSAAWSTVALGTDCRGTASDHAVCDSATTRGSRLRTEERRSRDVSVQTDFSEPRPWHCCAALRREALTHGLQPLTRSVSLDTGFPCAYPVGTCLAAPAHGCVCGPHHPHCCWEKQSCSPAPPACGHCLCSQAAGHLDAHTAALKILQDTPVRELCSFTVQEMEAMKMVCRGFREHLEEIEQHLTGQQALFYRHMSEEEREEAAQLQTLRETLRQQVAELEFQLGDRARQVREGILLQLELLTGEPPERCTNLPHWTWMEGNNGQTSCAELHPAMTARATIPPNSGQQAPSSGCLFMDGFDNLEDGF</sequence>
<dbReference type="eggNOG" id="ENOG502QU3K">
    <property type="taxonomic scope" value="Eukaryota"/>
</dbReference>
<dbReference type="PANTHER" id="PTHR17469">
    <property type="entry name" value="SPERM SPECIFIC ANTIGEN 2-RELATED"/>
    <property type="match status" value="1"/>
</dbReference>
<dbReference type="HOGENOM" id="CLU_313444_0_0_1"/>
<feature type="domain" description="ITPR-interacting" evidence="4">
    <location>
        <begin position="111"/>
        <end position="263"/>
    </location>
</feature>
<dbReference type="Pfam" id="PF14723">
    <property type="entry name" value="SSFA2_C"/>
    <property type="match status" value="1"/>
</dbReference>
<reference evidence="5" key="2">
    <citation type="submission" date="2025-08" db="UniProtKB">
        <authorList>
            <consortium name="Ensembl"/>
        </authorList>
    </citation>
    <scope>IDENTIFICATION</scope>
    <source>
        <strain evidence="5">Thorbecke</strain>
    </source>
</reference>
<dbReference type="Proteomes" id="UP000001811">
    <property type="component" value="Chromosome 10"/>
</dbReference>
<dbReference type="SMART" id="SM01257">
    <property type="entry name" value="KRAP_IP3R_bind"/>
    <property type="match status" value="1"/>
</dbReference>
<feature type="compositionally biased region" description="Polar residues" evidence="3">
    <location>
        <begin position="475"/>
        <end position="486"/>
    </location>
</feature>
<dbReference type="InterPro" id="IPR029325">
    <property type="entry name" value="ITPR-bd"/>
</dbReference>
<dbReference type="GeneTree" id="ENSGT00940000161762"/>
<dbReference type="InterPro" id="IPR029326">
    <property type="entry name" value="SSFA2_C"/>
</dbReference>
<proteinExistence type="predicted"/>
<dbReference type="EMBL" id="AAGW02035874">
    <property type="status" value="NOT_ANNOTATED_CDS"/>
    <property type="molecule type" value="Genomic_DNA"/>
</dbReference>
<dbReference type="EMBL" id="AAGW02035873">
    <property type="status" value="NOT_ANNOTATED_CDS"/>
    <property type="molecule type" value="Genomic_DNA"/>
</dbReference>
<protein>
    <submittedName>
        <fullName evidence="5">ITPR interacting domain containing 1</fullName>
    </submittedName>
</protein>
<dbReference type="EMBL" id="AAGW02035872">
    <property type="status" value="NOT_ANNOTATED_CDS"/>
    <property type="molecule type" value="Genomic_DNA"/>
</dbReference>
<dbReference type="Bgee" id="ENSOCUG00000009101">
    <property type="expression patterns" value="Expressed in upper lobe of left lung and 2 other cell types or tissues"/>
</dbReference>
<evidence type="ECO:0000256" key="3">
    <source>
        <dbReference type="SAM" id="MobiDB-lite"/>
    </source>
</evidence>
<dbReference type="EMBL" id="AAGW02035871">
    <property type="status" value="NOT_ANNOTATED_CDS"/>
    <property type="molecule type" value="Genomic_DNA"/>
</dbReference>
<dbReference type="OrthoDB" id="9836301at2759"/>
<dbReference type="GO" id="GO:0005102">
    <property type="term" value="F:signaling receptor binding"/>
    <property type="evidence" value="ECO:0007669"/>
    <property type="project" value="InterPro"/>
</dbReference>
<keyword evidence="6" id="KW-1185">Reference proteome</keyword>
<feature type="compositionally biased region" description="Basic residues" evidence="3">
    <location>
        <begin position="18"/>
        <end position="27"/>
    </location>
</feature>
<dbReference type="KEGG" id="ocu:100338904"/>
<dbReference type="PANTHER" id="PTHR17469:SF14">
    <property type="entry name" value="PROTEIN ITPRID1"/>
    <property type="match status" value="1"/>
</dbReference>
<organism evidence="5 6">
    <name type="scientific">Oryctolagus cuniculus</name>
    <name type="common">Rabbit</name>
    <dbReference type="NCBI Taxonomy" id="9986"/>
    <lineage>
        <taxon>Eukaryota</taxon>
        <taxon>Metazoa</taxon>
        <taxon>Chordata</taxon>
        <taxon>Craniata</taxon>
        <taxon>Vertebrata</taxon>
        <taxon>Euteleostomi</taxon>
        <taxon>Mammalia</taxon>
        <taxon>Eutheria</taxon>
        <taxon>Euarchontoglires</taxon>
        <taxon>Glires</taxon>
        <taxon>Lagomorpha</taxon>
        <taxon>Leporidae</taxon>
        <taxon>Oryctolagus</taxon>
    </lineage>
</organism>
<reference evidence="5" key="3">
    <citation type="submission" date="2025-09" db="UniProtKB">
        <authorList>
            <consortium name="Ensembl"/>
        </authorList>
    </citation>
    <scope>IDENTIFICATION</scope>
    <source>
        <strain evidence="5">Thorbecke</strain>
    </source>
</reference>
<feature type="region of interest" description="Disordered" evidence="3">
    <location>
        <begin position="685"/>
        <end position="704"/>
    </location>
</feature>
<feature type="region of interest" description="Disordered" evidence="3">
    <location>
        <begin position="522"/>
        <end position="655"/>
    </location>
</feature>
<feature type="compositionally biased region" description="Polar residues" evidence="3">
    <location>
        <begin position="583"/>
        <end position="592"/>
    </location>
</feature>
<dbReference type="Pfam" id="PF14722">
    <property type="entry name" value="KRAP_IP3R_bind"/>
    <property type="match status" value="1"/>
</dbReference>
<feature type="compositionally biased region" description="Basic and acidic residues" evidence="3">
    <location>
        <begin position="594"/>
        <end position="624"/>
    </location>
</feature>
<dbReference type="Ensembl" id="ENSOCUT00000022895.3">
    <property type="protein sequence ID" value="ENSOCUP00000016308.3"/>
    <property type="gene ID" value="ENSOCUG00000009101.4"/>
</dbReference>
<feature type="region of interest" description="Disordered" evidence="3">
    <location>
        <begin position="1"/>
        <end position="56"/>
    </location>
</feature>
<dbReference type="CTD" id="223075"/>
<dbReference type="PaxDb" id="9986-ENSOCUP00000016308"/>
<evidence type="ECO:0000313" key="5">
    <source>
        <dbReference type="Ensembl" id="ENSOCUP00000016308.3"/>
    </source>
</evidence>
<feature type="region of interest" description="Disordered" evidence="3">
    <location>
        <begin position="229"/>
        <end position="266"/>
    </location>
</feature>
<feature type="compositionally biased region" description="Low complexity" evidence="3">
    <location>
        <begin position="430"/>
        <end position="442"/>
    </location>
</feature>
<reference evidence="5 6" key="1">
    <citation type="journal article" date="2011" name="Nature">
        <title>A high-resolution map of human evolutionary constraint using 29 mammals.</title>
        <authorList>
            <person name="Lindblad-Toh K."/>
            <person name="Garber M."/>
            <person name="Zuk O."/>
            <person name="Lin M.F."/>
            <person name="Parker B.J."/>
            <person name="Washietl S."/>
            <person name="Kheradpour P."/>
            <person name="Ernst J."/>
            <person name="Jordan G."/>
            <person name="Mauceli E."/>
            <person name="Ward L.D."/>
            <person name="Lowe C.B."/>
            <person name="Holloway A.K."/>
            <person name="Clamp M."/>
            <person name="Gnerre S."/>
            <person name="Alfoldi J."/>
            <person name="Beal K."/>
            <person name="Chang J."/>
            <person name="Clawson H."/>
            <person name="Cuff J."/>
            <person name="Di Palma F."/>
            <person name="Fitzgerald S."/>
            <person name="Flicek P."/>
            <person name="Guttman M."/>
            <person name="Hubisz M.J."/>
            <person name="Jaffe D.B."/>
            <person name="Jungreis I."/>
            <person name="Kent W.J."/>
            <person name="Kostka D."/>
            <person name="Lara M."/>
            <person name="Martins A.L."/>
            <person name="Massingham T."/>
            <person name="Moltke I."/>
            <person name="Raney B.J."/>
            <person name="Rasmussen M.D."/>
            <person name="Robinson J."/>
            <person name="Stark A."/>
            <person name="Vilella A.J."/>
            <person name="Wen J."/>
            <person name="Xie X."/>
            <person name="Zody M.C."/>
            <person name="Baldwin J."/>
            <person name="Bloom T."/>
            <person name="Chin C.W."/>
            <person name="Heiman D."/>
            <person name="Nicol R."/>
            <person name="Nusbaum C."/>
            <person name="Young S."/>
            <person name="Wilkinson J."/>
            <person name="Worley K.C."/>
            <person name="Kovar C.L."/>
            <person name="Muzny D.M."/>
            <person name="Gibbs R.A."/>
            <person name="Cree A."/>
            <person name="Dihn H.H."/>
            <person name="Fowler G."/>
            <person name="Jhangiani S."/>
            <person name="Joshi V."/>
            <person name="Lee S."/>
            <person name="Lewis L.R."/>
            <person name="Nazareth L.V."/>
            <person name="Okwuonu G."/>
            <person name="Santibanez J."/>
            <person name="Warren W.C."/>
            <person name="Mardis E.R."/>
            <person name="Weinstock G.M."/>
            <person name="Wilson R.K."/>
            <person name="Delehaunty K."/>
            <person name="Dooling D."/>
            <person name="Fronik C."/>
            <person name="Fulton L."/>
            <person name="Fulton B."/>
            <person name="Graves T."/>
            <person name="Minx P."/>
            <person name="Sodergren E."/>
            <person name="Birney E."/>
            <person name="Margulies E.H."/>
            <person name="Herrero J."/>
            <person name="Green E.D."/>
            <person name="Haussler D."/>
            <person name="Siepel A."/>
            <person name="Goldman N."/>
            <person name="Pollard K.S."/>
            <person name="Pedersen J.S."/>
            <person name="Lander E.S."/>
            <person name="Kellis M."/>
        </authorList>
    </citation>
    <scope>NUCLEOTIDE SEQUENCE [LARGE SCALE GENOMIC DNA]</scope>
    <source>
        <strain evidence="5 6">Thorbecke inbred</strain>
    </source>
</reference>
<accession>G1THA2</accession>
<dbReference type="EMBL" id="AAGW02035870">
    <property type="status" value="NOT_ANNOTATED_CDS"/>
    <property type="molecule type" value="Genomic_DNA"/>
</dbReference>
<feature type="region of interest" description="Disordered" evidence="3">
    <location>
        <begin position="415"/>
        <end position="507"/>
    </location>
</feature>
<dbReference type="AlphaFoldDB" id="G1THA2"/>
<name>G1THA2_RABIT</name>
<keyword evidence="1 2" id="KW-0175">Coiled coil</keyword>
<evidence type="ECO:0000259" key="4">
    <source>
        <dbReference type="SMART" id="SM01257"/>
    </source>
</evidence>
<evidence type="ECO:0000256" key="2">
    <source>
        <dbReference type="SAM" id="Coils"/>
    </source>
</evidence>
<evidence type="ECO:0000256" key="1">
    <source>
        <dbReference type="ARBA" id="ARBA00023054"/>
    </source>
</evidence>
<dbReference type="InterPro" id="IPR043444">
    <property type="entry name" value="TESPA1-like"/>
</dbReference>
<dbReference type="EMBL" id="AAGW02035875">
    <property type="status" value="NOT_ANNOTATED_CDS"/>
    <property type="molecule type" value="Genomic_DNA"/>
</dbReference>
<feature type="coiled-coil region" evidence="2">
    <location>
        <begin position="914"/>
        <end position="941"/>
    </location>
</feature>
<gene>
    <name evidence="5" type="primary">ITPRID1</name>
</gene>
<dbReference type="GeneID" id="100338904"/>
<feature type="compositionally biased region" description="Polar residues" evidence="3">
    <location>
        <begin position="235"/>
        <end position="246"/>
    </location>
</feature>